<evidence type="ECO:0000313" key="2">
    <source>
        <dbReference type="EMBL" id="GAA2785871.1"/>
    </source>
</evidence>
<keyword evidence="3" id="KW-1185">Reference proteome</keyword>
<feature type="chain" id="PRO_5046218944" evidence="1">
    <location>
        <begin position="32"/>
        <end position="338"/>
    </location>
</feature>
<dbReference type="RefSeq" id="WP_344679275.1">
    <property type="nucleotide sequence ID" value="NZ_BAAAUX010000011.1"/>
</dbReference>
<name>A0ABN3VAQ1_9PSEU</name>
<dbReference type="PROSITE" id="PS51318">
    <property type="entry name" value="TAT"/>
    <property type="match status" value="1"/>
</dbReference>
<evidence type="ECO:0000313" key="3">
    <source>
        <dbReference type="Proteomes" id="UP001500979"/>
    </source>
</evidence>
<sequence length="338" mass="34070">MTPKKTLLAAGALAGALAGGIALTGLPTASAEPPSSCLIQRLPVPEGSSGSTVTGSGPAGAPLLGHVVAEVSPLTRHLALWRDGRVSTAEIPGGFTEAADVNSAGLVVGNRTNAQNQPESWTYDEKGGFRVVGGGSARAVDGVGRLAGDRQAPTGNGPPVPVPVVWPAGADAPVDLPMPGKQTGTATDIGADGTIVGTVGTDAYVWRPDGTHGPLPRPEGVPPEQALSAIRISGPWVVGGDYAPVRWNLETGAAERVPGIETPYGINERGWVVGETPEMGGALVADGEVLPLPTVDGGDGYTHRPAALSPDGRTIGGMAQVRGNPSPVTEEAVVWNCS</sequence>
<feature type="signal peptide" evidence="1">
    <location>
        <begin position="1"/>
        <end position="31"/>
    </location>
</feature>
<accession>A0ABN3VAQ1</accession>
<dbReference type="Proteomes" id="UP001500979">
    <property type="component" value="Unassembled WGS sequence"/>
</dbReference>
<protein>
    <submittedName>
        <fullName evidence="2">Uncharacterized protein</fullName>
    </submittedName>
</protein>
<dbReference type="InterPro" id="IPR006311">
    <property type="entry name" value="TAT_signal"/>
</dbReference>
<proteinExistence type="predicted"/>
<comment type="caution">
    <text evidence="2">The sequence shown here is derived from an EMBL/GenBank/DDBJ whole genome shotgun (WGS) entry which is preliminary data.</text>
</comment>
<evidence type="ECO:0000256" key="1">
    <source>
        <dbReference type="SAM" id="SignalP"/>
    </source>
</evidence>
<organism evidence="2 3">
    <name type="scientific">Saccharopolyspora taberi</name>
    <dbReference type="NCBI Taxonomy" id="60895"/>
    <lineage>
        <taxon>Bacteria</taxon>
        <taxon>Bacillati</taxon>
        <taxon>Actinomycetota</taxon>
        <taxon>Actinomycetes</taxon>
        <taxon>Pseudonocardiales</taxon>
        <taxon>Pseudonocardiaceae</taxon>
        <taxon>Saccharopolyspora</taxon>
    </lineage>
</organism>
<keyword evidence="1" id="KW-0732">Signal</keyword>
<gene>
    <name evidence="2" type="ORF">GCM10010470_20110</name>
</gene>
<reference evidence="2 3" key="1">
    <citation type="journal article" date="2019" name="Int. J. Syst. Evol. Microbiol.">
        <title>The Global Catalogue of Microorganisms (GCM) 10K type strain sequencing project: providing services to taxonomists for standard genome sequencing and annotation.</title>
        <authorList>
            <consortium name="The Broad Institute Genomics Platform"/>
            <consortium name="The Broad Institute Genome Sequencing Center for Infectious Disease"/>
            <person name="Wu L."/>
            <person name="Ma J."/>
        </authorList>
    </citation>
    <scope>NUCLEOTIDE SEQUENCE [LARGE SCALE GENOMIC DNA]</scope>
    <source>
        <strain evidence="2 3">JCM 9383</strain>
    </source>
</reference>
<dbReference type="EMBL" id="BAAAUX010000011">
    <property type="protein sequence ID" value="GAA2785871.1"/>
    <property type="molecule type" value="Genomic_DNA"/>
</dbReference>